<accession>A0A9D2T6U9</accession>
<protein>
    <submittedName>
        <fullName evidence="2">Arginase family protein</fullName>
    </submittedName>
</protein>
<feature type="compositionally biased region" description="Basic and acidic residues" evidence="1">
    <location>
        <begin position="267"/>
        <end position="277"/>
    </location>
</feature>
<dbReference type="AlphaFoldDB" id="A0A9D2T6U9"/>
<dbReference type="GO" id="GO:0046872">
    <property type="term" value="F:metal ion binding"/>
    <property type="evidence" value="ECO:0007669"/>
    <property type="project" value="InterPro"/>
</dbReference>
<reference evidence="2" key="1">
    <citation type="journal article" date="2021" name="PeerJ">
        <title>Extensive microbial diversity within the chicken gut microbiome revealed by metagenomics and culture.</title>
        <authorList>
            <person name="Gilroy R."/>
            <person name="Ravi A."/>
            <person name="Getino M."/>
            <person name="Pursley I."/>
            <person name="Horton D.L."/>
            <person name="Alikhan N.F."/>
            <person name="Baker D."/>
            <person name="Gharbi K."/>
            <person name="Hall N."/>
            <person name="Watson M."/>
            <person name="Adriaenssens E.M."/>
            <person name="Foster-Nyarko E."/>
            <person name="Jarju S."/>
            <person name="Secka A."/>
            <person name="Antonio M."/>
            <person name="Oren A."/>
            <person name="Chaudhuri R.R."/>
            <person name="La Ragione R."/>
            <person name="Hildebrand F."/>
            <person name="Pallen M.J."/>
        </authorList>
    </citation>
    <scope>NUCLEOTIDE SEQUENCE</scope>
    <source>
        <strain evidence="2">CHK183-5548</strain>
    </source>
</reference>
<dbReference type="InterPro" id="IPR006035">
    <property type="entry name" value="Ureohydrolase"/>
</dbReference>
<evidence type="ECO:0000313" key="2">
    <source>
        <dbReference type="EMBL" id="HJC47566.1"/>
    </source>
</evidence>
<dbReference type="EMBL" id="DWWL01000040">
    <property type="protein sequence ID" value="HJC47566.1"/>
    <property type="molecule type" value="Genomic_DNA"/>
</dbReference>
<dbReference type="Pfam" id="PF00491">
    <property type="entry name" value="Arginase"/>
    <property type="match status" value="1"/>
</dbReference>
<dbReference type="Proteomes" id="UP000823883">
    <property type="component" value="Unassembled WGS sequence"/>
</dbReference>
<evidence type="ECO:0000313" key="3">
    <source>
        <dbReference type="Proteomes" id="UP000823883"/>
    </source>
</evidence>
<proteinExistence type="predicted"/>
<sequence>MTPITIMDFTGIYETETFYRHEAVRWLDCRRIKGTSCYCDEEAERKLAGLIAPFPPSGIHFIDSGNYHYMTKLWTDKLTAPFDLVLIDHHPDMQPSLFEELLSCGCWVNRTLDTNPFLCKVILLGASDALTASIPAEKKDRVIAFGESAFQSEEVWRNFLLVHAPHPIYLSIDKDVLSPSQVLTNWDQGRFSLKTLNRLLQVLAASGSIIGADICGECPVSIQTALDSRILDQDDQVNQALMNMLRQPVSSLRAAGRPDTPACSPDGGREDQNQQDN</sequence>
<reference evidence="2" key="2">
    <citation type="submission" date="2021-04" db="EMBL/GenBank/DDBJ databases">
        <authorList>
            <person name="Gilroy R."/>
        </authorList>
    </citation>
    <scope>NUCLEOTIDE SEQUENCE</scope>
    <source>
        <strain evidence="2">CHK183-5548</strain>
    </source>
</reference>
<dbReference type="GO" id="GO:0016813">
    <property type="term" value="F:hydrolase activity, acting on carbon-nitrogen (but not peptide) bonds, in linear amidines"/>
    <property type="evidence" value="ECO:0007669"/>
    <property type="project" value="UniProtKB-ARBA"/>
</dbReference>
<evidence type="ECO:0000256" key="1">
    <source>
        <dbReference type="SAM" id="MobiDB-lite"/>
    </source>
</evidence>
<gene>
    <name evidence="2" type="ORF">IAA04_05900</name>
</gene>
<dbReference type="SUPFAM" id="SSF52768">
    <property type="entry name" value="Arginase/deacetylase"/>
    <property type="match status" value="1"/>
</dbReference>
<feature type="region of interest" description="Disordered" evidence="1">
    <location>
        <begin position="250"/>
        <end position="277"/>
    </location>
</feature>
<dbReference type="InterPro" id="IPR023696">
    <property type="entry name" value="Ureohydrolase_dom_sf"/>
</dbReference>
<name>A0A9D2T6U9_9FIRM</name>
<dbReference type="Gene3D" id="3.40.800.10">
    <property type="entry name" value="Ureohydrolase domain"/>
    <property type="match status" value="1"/>
</dbReference>
<organism evidence="2 3">
    <name type="scientific">Candidatus Lachnoclostridium pullistercoris</name>
    <dbReference type="NCBI Taxonomy" id="2838632"/>
    <lineage>
        <taxon>Bacteria</taxon>
        <taxon>Bacillati</taxon>
        <taxon>Bacillota</taxon>
        <taxon>Clostridia</taxon>
        <taxon>Lachnospirales</taxon>
        <taxon>Lachnospiraceae</taxon>
    </lineage>
</organism>
<comment type="caution">
    <text evidence="2">The sequence shown here is derived from an EMBL/GenBank/DDBJ whole genome shotgun (WGS) entry which is preliminary data.</text>
</comment>